<protein>
    <submittedName>
        <fullName evidence="1">Structural protein</fullName>
    </submittedName>
</protein>
<dbReference type="EMBL" id="EF372997">
    <property type="protein sequence ID" value="ABP87965.1"/>
    <property type="molecule type" value="Genomic_DNA"/>
</dbReference>
<organism evidence="1 2">
    <name type="scientific">Synechococcus phage Syn5</name>
    <dbReference type="NCBI Taxonomy" id="2914003"/>
    <lineage>
        <taxon>Viruses</taxon>
        <taxon>Duplodnaviria</taxon>
        <taxon>Heunggongvirae</taxon>
        <taxon>Uroviricota</taxon>
        <taxon>Caudoviricetes</taxon>
        <taxon>Autographivirales</taxon>
        <taxon>Voetvirus</taxon>
        <taxon>Voetvirus syn5</taxon>
    </lineage>
</organism>
<keyword evidence="2" id="KW-1185">Reference proteome</keyword>
<proteinExistence type="predicted"/>
<dbReference type="RefSeq" id="YP_001285467.1">
    <property type="nucleotide sequence ID" value="NC_009531.1"/>
</dbReference>
<reference evidence="1 2" key="1">
    <citation type="journal article" date="2007" name="J. Mol. Biol.">
        <title>Genome sequence, structural proteins, and capsid organization of the cyanophage Syn5: a "horned" bacteriophage of marine synechococcus.</title>
        <authorList>
            <person name="Pope W.H."/>
            <person name="Weigele P.R."/>
            <person name="Chang J."/>
            <person name="Pedulla M.L."/>
            <person name="Ford M.E."/>
            <person name="Houtz J.M."/>
            <person name="Jiang W."/>
            <person name="Chiu W."/>
            <person name="Hatfull G.F."/>
            <person name="Hendrix R.W."/>
            <person name="King J."/>
        </authorList>
    </citation>
    <scope>NUCLEOTIDE SEQUENCE</scope>
</reference>
<dbReference type="Proteomes" id="UP000000241">
    <property type="component" value="Segment"/>
</dbReference>
<accession>A4ZRD9</accession>
<sequence>MSATTSNASASSQPRKLYSLLSRGAGERVLDATAVAAIKALNESTEGAADGPTTATTVNAILDIVEACEARNRVVTDTAIGGATQNLTAQASGVGSFSDLTTSVASFTASQTGLSVTIAGAATGTADTDADGNITALTITSAGSGYRLGDVVSVSEGAGRAAFIVRTLA</sequence>
<gene>
    <name evidence="1" type="primary">58</name>
</gene>
<evidence type="ECO:0000313" key="2">
    <source>
        <dbReference type="Proteomes" id="UP000000241"/>
    </source>
</evidence>
<evidence type="ECO:0000313" key="1">
    <source>
        <dbReference type="EMBL" id="ABP87965.1"/>
    </source>
</evidence>
<name>A4ZRD9_9CAUD</name>
<dbReference type="KEGG" id="vg:5220162"/>
<dbReference type="GeneID" id="5220162"/>